<proteinExistence type="predicted"/>
<evidence type="ECO:0000313" key="3">
    <source>
        <dbReference type="EMBL" id="SMG30507.1"/>
    </source>
</evidence>
<sequence>MAEPGLPPFPGASETGLWDARSSRIPYIEPSAPPPDSAEPVLSFVLEFSTGQVVTVTGGGIIGRAPREGGDDESLQLVSVDDPGRSVSKVHARFGIDARGLWIEDLASGNGTVVVQQGGPPVALRPGERVPVGVGAVVHLGRQSFSVS</sequence>
<organism evidence="3 4">
    <name type="scientific">Agreia pratensis</name>
    <dbReference type="NCBI Taxonomy" id="150121"/>
    <lineage>
        <taxon>Bacteria</taxon>
        <taxon>Bacillati</taxon>
        <taxon>Actinomycetota</taxon>
        <taxon>Actinomycetes</taxon>
        <taxon>Micrococcales</taxon>
        <taxon>Microbacteriaceae</taxon>
        <taxon>Agreia</taxon>
    </lineage>
</organism>
<dbReference type="InterPro" id="IPR000253">
    <property type="entry name" value="FHA_dom"/>
</dbReference>
<evidence type="ECO:0000256" key="1">
    <source>
        <dbReference type="ARBA" id="ARBA00022553"/>
    </source>
</evidence>
<reference evidence="4" key="1">
    <citation type="submission" date="2017-04" db="EMBL/GenBank/DDBJ databases">
        <authorList>
            <person name="Varghese N."/>
            <person name="Submissions S."/>
        </authorList>
    </citation>
    <scope>NUCLEOTIDE SEQUENCE [LARGE SCALE GENOMIC DNA]</scope>
    <source>
        <strain evidence="4">VKM Ac-2510</strain>
    </source>
</reference>
<dbReference type="CDD" id="cd00060">
    <property type="entry name" value="FHA"/>
    <property type="match status" value="1"/>
</dbReference>
<accession>A0A1X7JQN3</accession>
<evidence type="ECO:0000313" key="4">
    <source>
        <dbReference type="Proteomes" id="UP000193244"/>
    </source>
</evidence>
<keyword evidence="4" id="KW-1185">Reference proteome</keyword>
<protein>
    <submittedName>
        <fullName evidence="3">FHA domain-containing protein</fullName>
    </submittedName>
</protein>
<dbReference type="PROSITE" id="PS50006">
    <property type="entry name" value="FHA_DOMAIN"/>
    <property type="match status" value="1"/>
</dbReference>
<dbReference type="EMBL" id="FXAY01000002">
    <property type="protein sequence ID" value="SMG30507.1"/>
    <property type="molecule type" value="Genomic_DNA"/>
</dbReference>
<feature type="domain" description="FHA" evidence="2">
    <location>
        <begin position="60"/>
        <end position="114"/>
    </location>
</feature>
<dbReference type="STRING" id="150121.SAMN06296010_1696"/>
<dbReference type="AlphaFoldDB" id="A0A1X7JQN3"/>
<dbReference type="RefSeq" id="WP_176223305.1">
    <property type="nucleotide sequence ID" value="NZ_FXAY01000002.1"/>
</dbReference>
<dbReference type="Gene3D" id="2.60.200.20">
    <property type="match status" value="1"/>
</dbReference>
<keyword evidence="1" id="KW-0597">Phosphoprotein</keyword>
<dbReference type="Proteomes" id="UP000193244">
    <property type="component" value="Unassembled WGS sequence"/>
</dbReference>
<dbReference type="SUPFAM" id="SSF49879">
    <property type="entry name" value="SMAD/FHA domain"/>
    <property type="match status" value="1"/>
</dbReference>
<dbReference type="Pfam" id="PF00498">
    <property type="entry name" value="FHA"/>
    <property type="match status" value="1"/>
</dbReference>
<evidence type="ECO:0000259" key="2">
    <source>
        <dbReference type="PROSITE" id="PS50006"/>
    </source>
</evidence>
<gene>
    <name evidence="3" type="ORF">SAMN06296010_1696</name>
</gene>
<dbReference type="InterPro" id="IPR008984">
    <property type="entry name" value="SMAD_FHA_dom_sf"/>
</dbReference>
<name>A0A1X7JQN3_9MICO</name>